<dbReference type="PROSITE" id="PS50240">
    <property type="entry name" value="TRYPSIN_DOM"/>
    <property type="match status" value="1"/>
</dbReference>
<dbReference type="PRINTS" id="PR00722">
    <property type="entry name" value="CHYMOTRYPSIN"/>
</dbReference>
<dbReference type="EMBL" id="JALLBG020000273">
    <property type="protein sequence ID" value="KAL3757064.1"/>
    <property type="molecule type" value="Genomic_DNA"/>
</dbReference>
<dbReference type="SMART" id="SM00020">
    <property type="entry name" value="Tryp_SPc"/>
    <property type="match status" value="1"/>
</dbReference>
<dbReference type="Pfam" id="PF00089">
    <property type="entry name" value="Trypsin"/>
    <property type="match status" value="1"/>
</dbReference>
<dbReference type="AlphaFoldDB" id="A0ABD3M2W0"/>
<keyword evidence="8" id="KW-1185">Reference proteome</keyword>
<sequence>MAPVLNLRHRRRNRLVLAGLVISFHRIAAAAVGADNNGSFSAPQPMVVADDAHHDDGRTKSAHDAKLKRSMELVASALRHHSSNSRLLGRQQQQQLSSFGEQPPSQQNQQHDDTSSSTNEIDRTRRKTSRDRQQRRRQQQQLQQTLHNQQTNTDVNTSSSRRNLIVGGSEAEFGRFPYAVSLQLEKILTDAESDANGGIDVADLPTCGGTLIAMDVVLTAAHCGYEELLIPTTTTTDDTDKEDGNSSSTTINIGSTPQQVFVGADVGAYNIATSDFIVENMLFEKLVLHPDYSGFQVGAVSLQHDVMLVKLYGASDQPVVRLHNPRLANEEYVHRDPEIDEDLVVIGWGDIDPQYGENHTTLASVMQAATLNYVPNDVCEASKGYSATQTYSTTGYFEYEGIITEDMMCALGDNLQDACQGDSGGGLLRLGADFTADVQMGIVSWGLQCGDQDFPGVYSRVGAHYDWIEATVCELSDSPPSYFNCVPKPYPPGNPYDPMVQLTITIRFDSYMTETGWVLESIPDFRNIALRTFGTYYEGLASIDENNTVREEVQVLAGRFYMLSMLDEFADGFCCKQGQGYFRVDSSSDASPVVDSTPGILWTAYSLRRAFYVSRPDNTDPPDFITVVVTLGMGADPSQLLLVVVENVKFEALLLYSIYPFTTETAASDSLAFKVPVFGAEYYLQRYNVIVYDSNYDGAYKASFEVFMGDPVDKNLILAQSGDYGYDSYVSRSFVLFEEQGDGPGDGLPKSSGMASFITWKQNFGIMCSIMLCLVTSLDMLFS</sequence>
<organism evidence="7 8">
    <name type="scientific">Discostella pseudostelligera</name>
    <dbReference type="NCBI Taxonomy" id="259834"/>
    <lineage>
        <taxon>Eukaryota</taxon>
        <taxon>Sar</taxon>
        <taxon>Stramenopiles</taxon>
        <taxon>Ochrophyta</taxon>
        <taxon>Bacillariophyta</taxon>
        <taxon>Coscinodiscophyceae</taxon>
        <taxon>Thalassiosirophycidae</taxon>
        <taxon>Stephanodiscales</taxon>
        <taxon>Stephanodiscaceae</taxon>
        <taxon>Discostella</taxon>
    </lineage>
</organism>
<evidence type="ECO:0000256" key="1">
    <source>
        <dbReference type="ARBA" id="ARBA00007664"/>
    </source>
</evidence>
<dbReference type="PANTHER" id="PTHR24276:SF91">
    <property type="entry name" value="AT26814P-RELATED"/>
    <property type="match status" value="1"/>
</dbReference>
<feature type="domain" description="Peptidase S1" evidence="6">
    <location>
        <begin position="165"/>
        <end position="473"/>
    </location>
</feature>
<gene>
    <name evidence="7" type="ORF">ACHAWU_002903</name>
</gene>
<dbReference type="Gene3D" id="2.40.10.10">
    <property type="entry name" value="Trypsin-like serine proteases"/>
    <property type="match status" value="1"/>
</dbReference>
<evidence type="ECO:0000256" key="5">
    <source>
        <dbReference type="SAM" id="SignalP"/>
    </source>
</evidence>
<feature type="compositionally biased region" description="Basic residues" evidence="4">
    <location>
        <begin position="124"/>
        <end position="138"/>
    </location>
</feature>
<dbReference type="Proteomes" id="UP001530293">
    <property type="component" value="Unassembled WGS sequence"/>
</dbReference>
<keyword evidence="5" id="KW-0732">Signal</keyword>
<protein>
    <recommendedName>
        <fullName evidence="6">Peptidase S1 domain-containing protein</fullName>
    </recommendedName>
</protein>
<feature type="region of interest" description="Disordered" evidence="4">
    <location>
        <begin position="80"/>
        <end position="161"/>
    </location>
</feature>
<evidence type="ECO:0000313" key="8">
    <source>
        <dbReference type="Proteomes" id="UP001530293"/>
    </source>
</evidence>
<name>A0ABD3M2W0_9STRA</name>
<dbReference type="SUPFAM" id="SSF50494">
    <property type="entry name" value="Trypsin-like serine proteases"/>
    <property type="match status" value="1"/>
</dbReference>
<feature type="signal peptide" evidence="5">
    <location>
        <begin position="1"/>
        <end position="29"/>
    </location>
</feature>
<dbReference type="InterPro" id="IPR001254">
    <property type="entry name" value="Trypsin_dom"/>
</dbReference>
<feature type="compositionally biased region" description="Low complexity" evidence="4">
    <location>
        <begin position="139"/>
        <end position="153"/>
    </location>
</feature>
<dbReference type="PROSITE" id="PS00134">
    <property type="entry name" value="TRYPSIN_HIS"/>
    <property type="match status" value="1"/>
</dbReference>
<accession>A0ABD3M2W0</accession>
<comment type="similarity">
    <text evidence="1">Belongs to the peptidase S1 family.</text>
</comment>
<evidence type="ECO:0000256" key="4">
    <source>
        <dbReference type="SAM" id="MobiDB-lite"/>
    </source>
</evidence>
<evidence type="ECO:0000256" key="3">
    <source>
        <dbReference type="ARBA" id="ARBA00023157"/>
    </source>
</evidence>
<dbReference type="InterPro" id="IPR018114">
    <property type="entry name" value="TRYPSIN_HIS"/>
</dbReference>
<dbReference type="InterPro" id="IPR001314">
    <property type="entry name" value="Peptidase_S1A"/>
</dbReference>
<proteinExistence type="inferred from homology"/>
<dbReference type="InterPro" id="IPR050430">
    <property type="entry name" value="Peptidase_S1"/>
</dbReference>
<dbReference type="InterPro" id="IPR043504">
    <property type="entry name" value="Peptidase_S1_PA_chymotrypsin"/>
</dbReference>
<dbReference type="PANTHER" id="PTHR24276">
    <property type="entry name" value="POLYSERASE-RELATED"/>
    <property type="match status" value="1"/>
</dbReference>
<feature type="chain" id="PRO_5044887936" description="Peptidase S1 domain-containing protein" evidence="5">
    <location>
        <begin position="30"/>
        <end position="783"/>
    </location>
</feature>
<evidence type="ECO:0000313" key="7">
    <source>
        <dbReference type="EMBL" id="KAL3757064.1"/>
    </source>
</evidence>
<feature type="compositionally biased region" description="Low complexity" evidence="4">
    <location>
        <begin position="84"/>
        <end position="98"/>
    </location>
</feature>
<reference evidence="7 8" key="1">
    <citation type="submission" date="2024-10" db="EMBL/GenBank/DDBJ databases">
        <title>Updated reference genomes for cyclostephanoid diatoms.</title>
        <authorList>
            <person name="Roberts W.R."/>
            <person name="Alverson A.J."/>
        </authorList>
    </citation>
    <scope>NUCLEOTIDE SEQUENCE [LARGE SCALE GENOMIC DNA]</scope>
    <source>
        <strain evidence="7 8">AJA232-27</strain>
    </source>
</reference>
<evidence type="ECO:0000256" key="2">
    <source>
        <dbReference type="ARBA" id="ARBA00023026"/>
    </source>
</evidence>
<dbReference type="CDD" id="cd00190">
    <property type="entry name" value="Tryp_SPc"/>
    <property type="match status" value="1"/>
</dbReference>
<keyword evidence="3" id="KW-1015">Disulfide bond</keyword>
<dbReference type="InterPro" id="IPR009003">
    <property type="entry name" value="Peptidase_S1_PA"/>
</dbReference>
<keyword evidence="2" id="KW-0843">Virulence</keyword>
<evidence type="ECO:0000259" key="6">
    <source>
        <dbReference type="PROSITE" id="PS50240"/>
    </source>
</evidence>
<feature type="compositionally biased region" description="Polar residues" evidence="4">
    <location>
        <begin position="99"/>
        <end position="119"/>
    </location>
</feature>
<comment type="caution">
    <text evidence="7">The sequence shown here is derived from an EMBL/GenBank/DDBJ whole genome shotgun (WGS) entry which is preliminary data.</text>
</comment>